<dbReference type="Gramene" id="OE9A121533T1">
    <property type="protein sequence ID" value="OE9A121533C1"/>
    <property type="gene ID" value="OE9A121533"/>
</dbReference>
<organism evidence="2 3">
    <name type="scientific">Olea europaea subsp. europaea</name>
    <dbReference type="NCBI Taxonomy" id="158383"/>
    <lineage>
        <taxon>Eukaryota</taxon>
        <taxon>Viridiplantae</taxon>
        <taxon>Streptophyta</taxon>
        <taxon>Embryophyta</taxon>
        <taxon>Tracheophyta</taxon>
        <taxon>Spermatophyta</taxon>
        <taxon>Magnoliopsida</taxon>
        <taxon>eudicotyledons</taxon>
        <taxon>Gunneridae</taxon>
        <taxon>Pentapetalae</taxon>
        <taxon>asterids</taxon>
        <taxon>lamiids</taxon>
        <taxon>Lamiales</taxon>
        <taxon>Oleaceae</taxon>
        <taxon>Oleeae</taxon>
        <taxon>Olea</taxon>
    </lineage>
</organism>
<evidence type="ECO:0000313" key="2">
    <source>
        <dbReference type="EMBL" id="CAA2986630.1"/>
    </source>
</evidence>
<dbReference type="OrthoDB" id="686198at2759"/>
<sequence>MINKSDYKLFKREGCKLYHTLGEIFSGTTVTGGLGSAFTQLPNTSEEERQLEDDFLNRGVHVRAENDDEVDVVSNTRRRNKIGASGERPRKEPKISKNENSRSA</sequence>
<accession>A0A8S0S4U9</accession>
<evidence type="ECO:0000313" key="3">
    <source>
        <dbReference type="Proteomes" id="UP000594638"/>
    </source>
</evidence>
<feature type="region of interest" description="Disordered" evidence="1">
    <location>
        <begin position="67"/>
        <end position="104"/>
    </location>
</feature>
<feature type="compositionally biased region" description="Basic and acidic residues" evidence="1">
    <location>
        <begin position="87"/>
        <end position="104"/>
    </location>
</feature>
<keyword evidence="3" id="KW-1185">Reference proteome</keyword>
<gene>
    <name evidence="2" type="ORF">OLEA9_A121533</name>
</gene>
<dbReference type="AlphaFoldDB" id="A0A8S0S4U9"/>
<dbReference type="EMBL" id="CACTIH010003877">
    <property type="protein sequence ID" value="CAA2986630.1"/>
    <property type="molecule type" value="Genomic_DNA"/>
</dbReference>
<reference evidence="2 3" key="1">
    <citation type="submission" date="2019-12" db="EMBL/GenBank/DDBJ databases">
        <authorList>
            <person name="Alioto T."/>
            <person name="Alioto T."/>
            <person name="Gomez Garrido J."/>
        </authorList>
    </citation>
    <scope>NUCLEOTIDE SEQUENCE [LARGE SCALE GENOMIC DNA]</scope>
</reference>
<proteinExistence type="predicted"/>
<comment type="caution">
    <text evidence="2">The sequence shown here is derived from an EMBL/GenBank/DDBJ whole genome shotgun (WGS) entry which is preliminary data.</text>
</comment>
<name>A0A8S0S4U9_OLEEU</name>
<dbReference type="Gramene" id="OE9A121533T2">
    <property type="protein sequence ID" value="OE9A121533C2"/>
    <property type="gene ID" value="OE9A121533"/>
</dbReference>
<protein>
    <submittedName>
        <fullName evidence="2">Uncharacterized protein</fullName>
    </submittedName>
</protein>
<dbReference type="Proteomes" id="UP000594638">
    <property type="component" value="Unassembled WGS sequence"/>
</dbReference>
<evidence type="ECO:0000256" key="1">
    <source>
        <dbReference type="SAM" id="MobiDB-lite"/>
    </source>
</evidence>